<dbReference type="OrthoDB" id="61636at2759"/>
<dbReference type="SMART" id="SM00225">
    <property type="entry name" value="BTB"/>
    <property type="match status" value="1"/>
</dbReference>
<dbReference type="AlphaFoldDB" id="A0A485L3D2"/>
<dbReference type="InterPro" id="IPR000210">
    <property type="entry name" value="BTB/POZ_dom"/>
</dbReference>
<dbReference type="SUPFAM" id="SSF54695">
    <property type="entry name" value="POZ domain"/>
    <property type="match status" value="1"/>
</dbReference>
<reference evidence="2" key="2">
    <citation type="submission" date="2019-06" db="EMBL/GenBank/DDBJ databases">
        <title>Genomics analysis of Aphanomyces spp. identifies a new class of oomycete effector associated with host adaptation.</title>
        <authorList>
            <person name="Gaulin E."/>
        </authorList>
    </citation>
    <scope>NUCLEOTIDE SEQUENCE</scope>
    <source>
        <strain evidence="2">CBS 578.67</strain>
    </source>
</reference>
<dbReference type="Proteomes" id="UP000332933">
    <property type="component" value="Unassembled WGS sequence"/>
</dbReference>
<keyword evidence="4" id="KW-1185">Reference proteome</keyword>
<evidence type="ECO:0000259" key="1">
    <source>
        <dbReference type="PROSITE" id="PS50097"/>
    </source>
</evidence>
<evidence type="ECO:0000313" key="3">
    <source>
        <dbReference type="EMBL" id="VFT91990.1"/>
    </source>
</evidence>
<dbReference type="PANTHER" id="PTHR15859">
    <property type="entry name" value="SETA BINDING PROTEIN 1"/>
    <property type="match status" value="1"/>
</dbReference>
<dbReference type="EMBL" id="VJMH01005633">
    <property type="protein sequence ID" value="KAF0693907.1"/>
    <property type="molecule type" value="Genomic_DNA"/>
</dbReference>
<feature type="domain" description="BTB" evidence="1">
    <location>
        <begin position="24"/>
        <end position="93"/>
    </location>
</feature>
<gene>
    <name evidence="3" type="primary">Aste57867_15181</name>
    <name evidence="2" type="ORF">As57867_015125</name>
    <name evidence="3" type="ORF">ASTE57867_15181</name>
</gene>
<organism evidence="3 4">
    <name type="scientific">Aphanomyces stellatus</name>
    <dbReference type="NCBI Taxonomy" id="120398"/>
    <lineage>
        <taxon>Eukaryota</taxon>
        <taxon>Sar</taxon>
        <taxon>Stramenopiles</taxon>
        <taxon>Oomycota</taxon>
        <taxon>Saprolegniomycetes</taxon>
        <taxon>Saprolegniales</taxon>
        <taxon>Verrucalvaceae</taxon>
        <taxon>Aphanomyces</taxon>
    </lineage>
</organism>
<name>A0A485L3D2_9STRA</name>
<dbReference type="InterPro" id="IPR003131">
    <property type="entry name" value="T1-type_BTB"/>
</dbReference>
<dbReference type="EMBL" id="CAADRA010005654">
    <property type="protein sequence ID" value="VFT91990.1"/>
    <property type="molecule type" value="Genomic_DNA"/>
</dbReference>
<dbReference type="InterPro" id="IPR013320">
    <property type="entry name" value="ConA-like_dom_sf"/>
</dbReference>
<dbReference type="Gene3D" id="2.60.120.920">
    <property type="match status" value="1"/>
</dbReference>
<evidence type="ECO:0000313" key="2">
    <source>
        <dbReference type="EMBL" id="KAF0693907.1"/>
    </source>
</evidence>
<dbReference type="InterPro" id="IPR047876">
    <property type="entry name" value="SHKBP1/KCTD3"/>
</dbReference>
<dbReference type="PROSITE" id="PS50097">
    <property type="entry name" value="BTB"/>
    <property type="match status" value="1"/>
</dbReference>
<sequence>MGAKESHWNDLETRIQENLAAAPTVINLNVGGTRFTVPKQTLLAVEGSYFYVMLGGGHWKPDGPNDAYFLDLNPSVFGRVIAFLRTGKLSFDGLNSWEDDQLRETLDYLKLETAKGIMPWSWDPNTCHPAIAISTGNKTITSACRGHQYKSVLGDAPVSEFRVQVNKFGSFYVGFTQRSCFDTATLNQGYYLGVVNNFTSLWLVVTSGDIVTARVSDGKVHFGVNDHALKEAFVVANPAHALFPVVTFCNECSISIVE</sequence>
<dbReference type="CDD" id="cd18316">
    <property type="entry name" value="BTB_POZ_KCTD-like"/>
    <property type="match status" value="1"/>
</dbReference>
<dbReference type="GO" id="GO:0051260">
    <property type="term" value="P:protein homooligomerization"/>
    <property type="evidence" value="ECO:0007669"/>
    <property type="project" value="InterPro"/>
</dbReference>
<dbReference type="SUPFAM" id="SSF49899">
    <property type="entry name" value="Concanavalin A-like lectins/glucanases"/>
    <property type="match status" value="1"/>
</dbReference>
<dbReference type="InterPro" id="IPR011333">
    <property type="entry name" value="SKP1/BTB/POZ_sf"/>
</dbReference>
<protein>
    <submittedName>
        <fullName evidence="3">Aste57867_15181 protein</fullName>
    </submittedName>
</protein>
<proteinExistence type="predicted"/>
<reference evidence="3 4" key="1">
    <citation type="submission" date="2019-03" db="EMBL/GenBank/DDBJ databases">
        <authorList>
            <person name="Gaulin E."/>
            <person name="Dumas B."/>
        </authorList>
    </citation>
    <scope>NUCLEOTIDE SEQUENCE [LARGE SCALE GENOMIC DNA]</scope>
    <source>
        <strain evidence="3">CBS 568.67</strain>
    </source>
</reference>
<dbReference type="InterPro" id="IPR043136">
    <property type="entry name" value="B30.2/SPRY_sf"/>
</dbReference>
<dbReference type="Pfam" id="PF02214">
    <property type="entry name" value="BTB_2"/>
    <property type="match status" value="1"/>
</dbReference>
<accession>A0A485L3D2</accession>
<dbReference type="Gene3D" id="3.30.710.10">
    <property type="entry name" value="Potassium Channel Kv1.1, Chain A"/>
    <property type="match status" value="1"/>
</dbReference>
<evidence type="ECO:0000313" key="4">
    <source>
        <dbReference type="Proteomes" id="UP000332933"/>
    </source>
</evidence>
<dbReference type="PANTHER" id="PTHR15859:SF1">
    <property type="entry name" value="BTB DOMAIN-CONTAINING PROTEIN"/>
    <property type="match status" value="1"/>
</dbReference>